<dbReference type="EMBL" id="CP042425">
    <property type="protein sequence ID" value="QEL13471.1"/>
    <property type="molecule type" value="Genomic_DNA"/>
</dbReference>
<dbReference type="KEGG" id="lrs:PX52LOC_00328"/>
<dbReference type="Proteomes" id="UP000324974">
    <property type="component" value="Chromosome"/>
</dbReference>
<dbReference type="AlphaFoldDB" id="A0A5C1A2Y7"/>
<gene>
    <name evidence="1" type="ORF">PX52LOC_00328</name>
</gene>
<evidence type="ECO:0000313" key="2">
    <source>
        <dbReference type="Proteomes" id="UP000324974"/>
    </source>
</evidence>
<proteinExistence type="predicted"/>
<protein>
    <submittedName>
        <fullName evidence="1">Uncharacterized protein</fullName>
    </submittedName>
</protein>
<keyword evidence="2" id="KW-1185">Reference proteome</keyword>
<name>A0A5C1A2Y7_9BACT</name>
<reference evidence="2" key="1">
    <citation type="submission" date="2019-08" db="EMBL/GenBank/DDBJ databases">
        <title>Limnoglobus roseus gen. nov., sp. nov., a novel freshwater planctomycete with a giant genome from the family Gemmataceae.</title>
        <authorList>
            <person name="Kulichevskaya I.S."/>
            <person name="Naumoff D.G."/>
            <person name="Miroshnikov K."/>
            <person name="Ivanova A."/>
            <person name="Philippov D.A."/>
            <person name="Hakobyan A."/>
            <person name="Rijpstra I.C."/>
            <person name="Sinninghe Damste J.S."/>
            <person name="Liesack W."/>
            <person name="Dedysh S.N."/>
        </authorList>
    </citation>
    <scope>NUCLEOTIDE SEQUENCE [LARGE SCALE GENOMIC DNA]</scope>
    <source>
        <strain evidence="2">PX52</strain>
    </source>
</reference>
<accession>A0A5C1A2Y7</accession>
<evidence type="ECO:0000313" key="1">
    <source>
        <dbReference type="EMBL" id="QEL13471.1"/>
    </source>
</evidence>
<sequence>MSRDTVLEWLSALSEGPWVELMVAACAQKSPQMNLQLKAKYPHISEDHKYIVGHVWRAESDEQWETIEVVAPEDREHYRGTPMAFSPEDCSPIRNTTCEKCGNRVTSWARVVKCPVCGEGLSCH</sequence>
<organism evidence="1 2">
    <name type="scientific">Limnoglobus roseus</name>
    <dbReference type="NCBI Taxonomy" id="2598579"/>
    <lineage>
        <taxon>Bacteria</taxon>
        <taxon>Pseudomonadati</taxon>
        <taxon>Planctomycetota</taxon>
        <taxon>Planctomycetia</taxon>
        <taxon>Gemmatales</taxon>
        <taxon>Gemmataceae</taxon>
        <taxon>Limnoglobus</taxon>
    </lineage>
</organism>